<evidence type="ECO:0000256" key="6">
    <source>
        <dbReference type="ARBA" id="ARBA00023180"/>
    </source>
</evidence>
<keyword evidence="3 7" id="KW-0378">Hydrolase</keyword>
<reference evidence="10 11" key="1">
    <citation type="journal article" date="2021" name="BMC Biol.">
        <title>Horizontally acquired antibacterial genes associated with adaptive radiation of ladybird beetles.</title>
        <authorList>
            <person name="Li H.S."/>
            <person name="Tang X.F."/>
            <person name="Huang Y.H."/>
            <person name="Xu Z.Y."/>
            <person name="Chen M.L."/>
            <person name="Du X.Y."/>
            <person name="Qiu B.Y."/>
            <person name="Chen P.T."/>
            <person name="Zhang W."/>
            <person name="Slipinski A."/>
            <person name="Escalona H.E."/>
            <person name="Waterhouse R.M."/>
            <person name="Zwick A."/>
            <person name="Pang H."/>
        </authorList>
    </citation>
    <scope>NUCLEOTIDE SEQUENCE [LARGE SCALE GENOMIC DNA]</scope>
    <source>
        <strain evidence="10">SYSU2018</strain>
    </source>
</reference>
<gene>
    <name evidence="10" type="ORF">HHI36_011833</name>
</gene>
<feature type="transmembrane region" description="Helical" evidence="8">
    <location>
        <begin position="7"/>
        <end position="24"/>
    </location>
</feature>
<dbReference type="AlphaFoldDB" id="A0ABD2NCV2"/>
<evidence type="ECO:0000256" key="5">
    <source>
        <dbReference type="ARBA" id="ARBA00023098"/>
    </source>
</evidence>
<evidence type="ECO:0000313" key="10">
    <source>
        <dbReference type="EMBL" id="KAL3276452.1"/>
    </source>
</evidence>
<evidence type="ECO:0000256" key="2">
    <source>
        <dbReference type="ARBA" id="ARBA00022729"/>
    </source>
</evidence>
<keyword evidence="8" id="KW-0472">Membrane</keyword>
<comment type="similarity">
    <text evidence="1 7">Belongs to the AB hydrolase superfamily. Lipase family.</text>
</comment>
<evidence type="ECO:0000256" key="7">
    <source>
        <dbReference type="PIRNR" id="PIRNR000862"/>
    </source>
</evidence>
<evidence type="ECO:0000256" key="1">
    <source>
        <dbReference type="ARBA" id="ARBA00010701"/>
    </source>
</evidence>
<evidence type="ECO:0000313" key="11">
    <source>
        <dbReference type="Proteomes" id="UP001516400"/>
    </source>
</evidence>
<dbReference type="InterPro" id="IPR025483">
    <property type="entry name" value="Lipase_euk"/>
</dbReference>
<keyword evidence="5" id="KW-0443">Lipid metabolism</keyword>
<keyword evidence="4 7" id="KW-0442">Lipid degradation</keyword>
<keyword evidence="2" id="KW-0732">Signal</keyword>
<comment type="caution">
    <text evidence="10">The sequence shown here is derived from an EMBL/GenBank/DDBJ whole genome shotgun (WGS) entry which is preliminary data.</text>
</comment>
<keyword evidence="8" id="KW-1133">Transmembrane helix</keyword>
<dbReference type="PANTHER" id="PTHR11005">
    <property type="entry name" value="LYSOSOMAL ACID LIPASE-RELATED"/>
    <property type="match status" value="1"/>
</dbReference>
<evidence type="ECO:0000256" key="4">
    <source>
        <dbReference type="ARBA" id="ARBA00022963"/>
    </source>
</evidence>
<dbReference type="GO" id="GO:0016042">
    <property type="term" value="P:lipid catabolic process"/>
    <property type="evidence" value="ECO:0007669"/>
    <property type="project" value="UniProtKB-KW"/>
</dbReference>
<dbReference type="EMBL" id="JABFTP020000103">
    <property type="protein sequence ID" value="KAL3276452.1"/>
    <property type="molecule type" value="Genomic_DNA"/>
</dbReference>
<dbReference type="InterPro" id="IPR029058">
    <property type="entry name" value="AB_hydrolase_fold"/>
</dbReference>
<organism evidence="10 11">
    <name type="scientific">Cryptolaemus montrouzieri</name>
    <dbReference type="NCBI Taxonomy" id="559131"/>
    <lineage>
        <taxon>Eukaryota</taxon>
        <taxon>Metazoa</taxon>
        <taxon>Ecdysozoa</taxon>
        <taxon>Arthropoda</taxon>
        <taxon>Hexapoda</taxon>
        <taxon>Insecta</taxon>
        <taxon>Pterygota</taxon>
        <taxon>Neoptera</taxon>
        <taxon>Endopterygota</taxon>
        <taxon>Coleoptera</taxon>
        <taxon>Polyphaga</taxon>
        <taxon>Cucujiformia</taxon>
        <taxon>Coccinelloidea</taxon>
        <taxon>Coccinellidae</taxon>
        <taxon>Scymninae</taxon>
        <taxon>Scymnini</taxon>
        <taxon>Cryptolaemus</taxon>
    </lineage>
</organism>
<protein>
    <recommendedName>
        <fullName evidence="7">Lipase</fullName>
    </recommendedName>
</protein>
<accession>A0ABD2NCV2</accession>
<dbReference type="Gene3D" id="3.40.50.1820">
    <property type="entry name" value="alpha/beta hydrolase"/>
    <property type="match status" value="1"/>
</dbReference>
<dbReference type="InterPro" id="IPR006693">
    <property type="entry name" value="AB_hydrolase_lipase"/>
</dbReference>
<sequence length="394" mass="45842">MKNKSKLFWIIVTIVSSILLFYKSSSNNVCKNYSDYFLMHNNENCWHEPGYYAEVPQIILQRNYSLETYYTVTEDGYILKTFRILPKGETKGLIFLEHSFVANAEIWVDKGDLSLGLYLLDKGYEVWLGNLRGSKYSNTHLNYTMSDFEYWDFSFHEQGYYDMKSQFDLVQRITNRNDIVFISYSMAGTSSIAYASLRPNHAKNSLKAIINIGSLIHISNMQGAARDVANILENTKILKIMQWLRIGWLPYGSVLSFFKNIACNSHPFRSLCIIAHEPMIGFSKTEMDASNVPIILQKFPDGASVKSLNHYLQMYYSGGKMQLYDYGPEENMRLYNSTKPPLYPLRNINVPVFTYHGTEDFFTNSKDIEDFYNDLRQKLKYMATRRWKTIITSI</sequence>
<evidence type="ECO:0000259" key="9">
    <source>
        <dbReference type="Pfam" id="PF04083"/>
    </source>
</evidence>
<name>A0ABD2NCV2_9CUCU</name>
<evidence type="ECO:0000256" key="8">
    <source>
        <dbReference type="SAM" id="Phobius"/>
    </source>
</evidence>
<dbReference type="SUPFAM" id="SSF53474">
    <property type="entry name" value="alpha/beta-Hydrolases"/>
    <property type="match status" value="1"/>
</dbReference>
<dbReference type="PIRSF" id="PIRSF000862">
    <property type="entry name" value="Steryl_ester_lip"/>
    <property type="match status" value="1"/>
</dbReference>
<feature type="domain" description="Partial AB-hydrolase lipase" evidence="9">
    <location>
        <begin position="55"/>
        <end position="108"/>
    </location>
</feature>
<dbReference type="GO" id="GO:0016787">
    <property type="term" value="F:hydrolase activity"/>
    <property type="evidence" value="ECO:0007669"/>
    <property type="project" value="UniProtKB-KW"/>
</dbReference>
<proteinExistence type="inferred from homology"/>
<dbReference type="Pfam" id="PF04083">
    <property type="entry name" value="Abhydro_lipase"/>
    <property type="match status" value="1"/>
</dbReference>
<dbReference type="Proteomes" id="UP001516400">
    <property type="component" value="Unassembled WGS sequence"/>
</dbReference>
<keyword evidence="11" id="KW-1185">Reference proteome</keyword>
<evidence type="ECO:0000256" key="3">
    <source>
        <dbReference type="ARBA" id="ARBA00022801"/>
    </source>
</evidence>
<keyword evidence="6" id="KW-0325">Glycoprotein</keyword>
<dbReference type="FunFam" id="3.40.50.1820:FF:000057">
    <property type="entry name" value="Lipase"/>
    <property type="match status" value="1"/>
</dbReference>
<keyword evidence="8" id="KW-0812">Transmembrane</keyword>